<dbReference type="Gramene" id="PSAT_LOCUS10812_t1">
    <property type="protein sequence ID" value="CAL5190799.1"/>
    <property type="gene ID" value="PSAT_LOCUS10812"/>
</dbReference>
<dbReference type="Pfam" id="PF21981">
    <property type="entry name" value="RecX_HTH3"/>
    <property type="match status" value="1"/>
</dbReference>
<evidence type="ECO:0000313" key="6">
    <source>
        <dbReference type="EMBL" id="KAI5432703.1"/>
    </source>
</evidence>
<accession>A0A9D4Y468</accession>
<evidence type="ECO:0000256" key="2">
    <source>
        <dbReference type="ARBA" id="ARBA00009695"/>
    </source>
</evidence>
<dbReference type="GO" id="GO:0006282">
    <property type="term" value="P:regulation of DNA repair"/>
    <property type="evidence" value="ECO:0007669"/>
    <property type="project" value="InterPro"/>
</dbReference>
<dbReference type="Gramene" id="Psat02G0012700-T2">
    <property type="protein sequence ID" value="KAI5432703.1"/>
    <property type="gene ID" value="KIW84_020127"/>
</dbReference>
<dbReference type="Proteomes" id="UP001058974">
    <property type="component" value="Chromosome 2"/>
</dbReference>
<dbReference type="Gene3D" id="1.10.10.10">
    <property type="entry name" value="Winged helix-like DNA-binding domain superfamily/Winged helix DNA-binding domain"/>
    <property type="match status" value="1"/>
</dbReference>
<gene>
    <name evidence="6" type="ORF">KIW84_020127</name>
</gene>
<dbReference type="InterPro" id="IPR053925">
    <property type="entry name" value="RecX_HTH_3rd"/>
</dbReference>
<feature type="domain" description="RecX third three-helical" evidence="5">
    <location>
        <begin position="62"/>
        <end position="104"/>
    </location>
</feature>
<keyword evidence="4" id="KW-0963">Cytoplasm</keyword>
<sequence>MVFVYLGAKTDQTRLEFLWHVLYKKGVSQSDVEKAVEVVFKDKNDGAEEEKSIINLSKKSMDHLYVQASKQWFKGENVSKETRKSRIIRWLRYRGFDWNVISTIVNKLDRQEHNPP</sequence>
<dbReference type="GO" id="GO:0005737">
    <property type="term" value="C:cytoplasm"/>
    <property type="evidence" value="ECO:0007669"/>
    <property type="project" value="UniProtKB-SubCell"/>
</dbReference>
<dbReference type="PANTHER" id="PTHR33602">
    <property type="entry name" value="REGULATORY PROTEIN RECX FAMILY PROTEIN"/>
    <property type="match status" value="1"/>
</dbReference>
<proteinExistence type="inferred from homology"/>
<comment type="subcellular location">
    <subcellularLocation>
        <location evidence="1">Cytoplasm</location>
    </subcellularLocation>
</comment>
<dbReference type="AlphaFoldDB" id="A0A9D4Y468"/>
<protein>
    <recommendedName>
        <fullName evidence="3">Regulatory protein RecX</fullName>
    </recommendedName>
</protein>
<name>A0A9D4Y468_PEA</name>
<dbReference type="PANTHER" id="PTHR33602:SF1">
    <property type="entry name" value="REGULATORY PROTEIN RECX FAMILY PROTEIN"/>
    <property type="match status" value="1"/>
</dbReference>
<evidence type="ECO:0000256" key="1">
    <source>
        <dbReference type="ARBA" id="ARBA00004496"/>
    </source>
</evidence>
<evidence type="ECO:0000256" key="4">
    <source>
        <dbReference type="ARBA" id="ARBA00022490"/>
    </source>
</evidence>
<dbReference type="InterPro" id="IPR036388">
    <property type="entry name" value="WH-like_DNA-bd_sf"/>
</dbReference>
<comment type="caution">
    <text evidence="6">The sequence shown here is derived from an EMBL/GenBank/DDBJ whole genome shotgun (WGS) entry which is preliminary data.</text>
</comment>
<evidence type="ECO:0000256" key="3">
    <source>
        <dbReference type="ARBA" id="ARBA00018111"/>
    </source>
</evidence>
<keyword evidence="7" id="KW-1185">Reference proteome</keyword>
<comment type="similarity">
    <text evidence="2">Belongs to the RecX family.</text>
</comment>
<organism evidence="6 7">
    <name type="scientific">Pisum sativum</name>
    <name type="common">Garden pea</name>
    <name type="synonym">Lathyrus oleraceus</name>
    <dbReference type="NCBI Taxonomy" id="3888"/>
    <lineage>
        <taxon>Eukaryota</taxon>
        <taxon>Viridiplantae</taxon>
        <taxon>Streptophyta</taxon>
        <taxon>Embryophyta</taxon>
        <taxon>Tracheophyta</taxon>
        <taxon>Spermatophyta</taxon>
        <taxon>Magnoliopsida</taxon>
        <taxon>eudicotyledons</taxon>
        <taxon>Gunneridae</taxon>
        <taxon>Pentapetalae</taxon>
        <taxon>rosids</taxon>
        <taxon>fabids</taxon>
        <taxon>Fabales</taxon>
        <taxon>Fabaceae</taxon>
        <taxon>Papilionoideae</taxon>
        <taxon>50 kb inversion clade</taxon>
        <taxon>NPAAA clade</taxon>
        <taxon>Hologalegina</taxon>
        <taxon>IRL clade</taxon>
        <taxon>Fabeae</taxon>
        <taxon>Lathyrus</taxon>
    </lineage>
</organism>
<reference evidence="6 7" key="1">
    <citation type="journal article" date="2022" name="Nat. Genet.">
        <title>Improved pea reference genome and pan-genome highlight genomic features and evolutionary characteristics.</title>
        <authorList>
            <person name="Yang T."/>
            <person name="Liu R."/>
            <person name="Luo Y."/>
            <person name="Hu S."/>
            <person name="Wang D."/>
            <person name="Wang C."/>
            <person name="Pandey M.K."/>
            <person name="Ge S."/>
            <person name="Xu Q."/>
            <person name="Li N."/>
            <person name="Li G."/>
            <person name="Huang Y."/>
            <person name="Saxena R.K."/>
            <person name="Ji Y."/>
            <person name="Li M."/>
            <person name="Yan X."/>
            <person name="He Y."/>
            <person name="Liu Y."/>
            <person name="Wang X."/>
            <person name="Xiang C."/>
            <person name="Varshney R.K."/>
            <person name="Ding H."/>
            <person name="Gao S."/>
            <person name="Zong X."/>
        </authorList>
    </citation>
    <scope>NUCLEOTIDE SEQUENCE [LARGE SCALE GENOMIC DNA]</scope>
    <source>
        <strain evidence="6 7">cv. Zhongwan 6</strain>
    </source>
</reference>
<dbReference type="EMBL" id="JAMSHJ010000002">
    <property type="protein sequence ID" value="KAI5432703.1"/>
    <property type="molecule type" value="Genomic_DNA"/>
</dbReference>
<dbReference type="InterPro" id="IPR003783">
    <property type="entry name" value="Regulatory_RecX"/>
</dbReference>
<evidence type="ECO:0000313" key="7">
    <source>
        <dbReference type="Proteomes" id="UP001058974"/>
    </source>
</evidence>
<evidence type="ECO:0000259" key="5">
    <source>
        <dbReference type="Pfam" id="PF21981"/>
    </source>
</evidence>